<dbReference type="GO" id="GO:0016491">
    <property type="term" value="F:oxidoreductase activity"/>
    <property type="evidence" value="ECO:0007669"/>
    <property type="project" value="UniProtKB-KW"/>
</dbReference>
<organism evidence="3 4">
    <name type="scientific">Thiothrix eikelboomii</name>
    <dbReference type="NCBI Taxonomy" id="92487"/>
    <lineage>
        <taxon>Bacteria</taxon>
        <taxon>Pseudomonadati</taxon>
        <taxon>Pseudomonadota</taxon>
        <taxon>Gammaproteobacteria</taxon>
        <taxon>Thiotrichales</taxon>
        <taxon>Thiotrichaceae</taxon>
        <taxon>Thiothrix</taxon>
    </lineage>
</organism>
<dbReference type="SUPFAM" id="SSF51905">
    <property type="entry name" value="FAD/NAD(P)-binding domain"/>
    <property type="match status" value="1"/>
</dbReference>
<dbReference type="Pfam" id="PF01266">
    <property type="entry name" value="DAO"/>
    <property type="match status" value="1"/>
</dbReference>
<proteinExistence type="predicted"/>
<protein>
    <submittedName>
        <fullName evidence="3">Glycine/D-amino acid oxidase</fullName>
    </submittedName>
</protein>
<keyword evidence="4" id="KW-1185">Reference proteome</keyword>
<dbReference type="AlphaFoldDB" id="A0A1T4XWJ2"/>
<dbReference type="Gene3D" id="3.30.9.10">
    <property type="entry name" value="D-Amino Acid Oxidase, subunit A, domain 2"/>
    <property type="match status" value="1"/>
</dbReference>
<dbReference type="Gene3D" id="3.50.50.60">
    <property type="entry name" value="FAD/NAD(P)-binding domain"/>
    <property type="match status" value="1"/>
</dbReference>
<reference evidence="3 4" key="1">
    <citation type="submission" date="2017-02" db="EMBL/GenBank/DDBJ databases">
        <authorList>
            <person name="Peterson S.W."/>
        </authorList>
    </citation>
    <scope>NUCLEOTIDE SEQUENCE [LARGE SCALE GENOMIC DNA]</scope>
    <source>
        <strain evidence="3 4">ATCC 49788</strain>
    </source>
</reference>
<dbReference type="OrthoDB" id="9774675at2"/>
<accession>A0A1T4XWJ2</accession>
<gene>
    <name evidence="3" type="ORF">SAMN02745130_03589</name>
</gene>
<feature type="domain" description="FAD dependent oxidoreductase" evidence="2">
    <location>
        <begin position="6"/>
        <end position="386"/>
    </location>
</feature>
<dbReference type="PANTHER" id="PTHR13847">
    <property type="entry name" value="SARCOSINE DEHYDROGENASE-RELATED"/>
    <property type="match status" value="1"/>
</dbReference>
<dbReference type="InterPro" id="IPR036188">
    <property type="entry name" value="FAD/NAD-bd_sf"/>
</dbReference>
<dbReference type="GO" id="GO:0005737">
    <property type="term" value="C:cytoplasm"/>
    <property type="evidence" value="ECO:0007669"/>
    <property type="project" value="TreeGrafter"/>
</dbReference>
<dbReference type="InterPro" id="IPR006076">
    <property type="entry name" value="FAD-dep_OxRdtase"/>
</dbReference>
<dbReference type="RefSeq" id="WP_078924035.1">
    <property type="nucleotide sequence ID" value="NZ_FUYB01000025.1"/>
</dbReference>
<evidence type="ECO:0000256" key="1">
    <source>
        <dbReference type="ARBA" id="ARBA00023002"/>
    </source>
</evidence>
<name>A0A1T4XWJ2_9GAMM</name>
<dbReference type="STRING" id="92487.SAMN02745130_03589"/>
<evidence type="ECO:0000313" key="4">
    <source>
        <dbReference type="Proteomes" id="UP000190460"/>
    </source>
</evidence>
<keyword evidence="1" id="KW-0560">Oxidoreductase</keyword>
<sequence>MSKQYDAIIIGAGIIGSAIGLELARRGWKTLNVDKQGAAGFGSTSNSSAIIRTYYSTLDGSAMAYEGYHYWRDWAKYVGVDDESGLAQFRECGCLVMKTEHNGYLAKAMQLSKELGIPYREVSPEELQQFIPGYDARLYYPPKRPDQDGFAEPTIGTLRGAVHWPKGGYVNDPQLAAHNLQRAAEAAGGAFRFNAEVVAIRQAQGRVAGITLKNGEQIDSPVVVNVGGPHSSKINALVGLADKMKMTTRALRQEIPYVPPPPHYDYTKLGMVTSDSDVAVYSRPASGGMMLLGSEDPECDPKEWVDPDTMNRDLTEQAVTHIMRMAQRYPELGISNQVRGTVEAYDVTEDWIPIYDKTDLPGYYLAIGTSGNQFKNTAVAGKMMATLIIACEAGQDHDQDPVQYTMEYLGRTVSIGFYSRNRKINQESSFSVLG</sequence>
<evidence type="ECO:0000259" key="2">
    <source>
        <dbReference type="Pfam" id="PF01266"/>
    </source>
</evidence>
<dbReference type="PANTHER" id="PTHR13847:SF287">
    <property type="entry name" value="FAD-DEPENDENT OXIDOREDUCTASE DOMAIN-CONTAINING PROTEIN 1"/>
    <property type="match status" value="1"/>
</dbReference>
<dbReference type="EMBL" id="FUYB01000025">
    <property type="protein sequence ID" value="SKA93880.1"/>
    <property type="molecule type" value="Genomic_DNA"/>
</dbReference>
<evidence type="ECO:0000313" key="3">
    <source>
        <dbReference type="EMBL" id="SKA93880.1"/>
    </source>
</evidence>
<dbReference type="Proteomes" id="UP000190460">
    <property type="component" value="Unassembled WGS sequence"/>
</dbReference>